<dbReference type="FunFam" id="1.20.80.10:FF:000010">
    <property type="entry name" value="Acyl-CoA-binding domain-containing protein 5"/>
    <property type="match status" value="1"/>
</dbReference>
<dbReference type="Proteomes" id="UP000594260">
    <property type="component" value="Unplaced"/>
</dbReference>
<dbReference type="RefSeq" id="XP_022647988.1">
    <property type="nucleotide sequence ID" value="XM_022792253.1"/>
</dbReference>
<dbReference type="GO" id="GO:0000062">
    <property type="term" value="F:fatty-acyl-CoA binding"/>
    <property type="evidence" value="ECO:0007669"/>
    <property type="project" value="InterPro"/>
</dbReference>
<organism evidence="3 4">
    <name type="scientific">Varroa destructor</name>
    <name type="common">Honeybee mite</name>
    <dbReference type="NCBI Taxonomy" id="109461"/>
    <lineage>
        <taxon>Eukaryota</taxon>
        <taxon>Metazoa</taxon>
        <taxon>Ecdysozoa</taxon>
        <taxon>Arthropoda</taxon>
        <taxon>Chelicerata</taxon>
        <taxon>Arachnida</taxon>
        <taxon>Acari</taxon>
        <taxon>Parasitiformes</taxon>
        <taxon>Mesostigmata</taxon>
        <taxon>Gamasina</taxon>
        <taxon>Dermanyssoidea</taxon>
        <taxon>Varroidae</taxon>
        <taxon>Varroa</taxon>
    </lineage>
</organism>
<evidence type="ECO:0000313" key="3">
    <source>
        <dbReference type="EnsemblMetazoa" id="XP_022647988"/>
    </source>
</evidence>
<dbReference type="KEGG" id="vde:111244811"/>
<keyword evidence="4" id="KW-1185">Reference proteome</keyword>
<dbReference type="OMA" id="WSKCDER"/>
<dbReference type="SUPFAM" id="SSF47027">
    <property type="entry name" value="Acyl-CoA binding protein"/>
    <property type="match status" value="1"/>
</dbReference>
<dbReference type="EnsemblMetazoa" id="XM_022792253">
    <property type="protein sequence ID" value="XP_022647988"/>
    <property type="gene ID" value="LOC111244811"/>
</dbReference>
<dbReference type="InParanoid" id="A0A7M7J7N6"/>
<dbReference type="GO" id="GO:0006631">
    <property type="term" value="P:fatty acid metabolic process"/>
    <property type="evidence" value="ECO:0007669"/>
    <property type="project" value="TreeGrafter"/>
</dbReference>
<dbReference type="InterPro" id="IPR014352">
    <property type="entry name" value="FERM/acyl-CoA-bd_prot_sf"/>
</dbReference>
<dbReference type="AlphaFoldDB" id="A0A7M7J7N6"/>
<evidence type="ECO:0000259" key="2">
    <source>
        <dbReference type="PROSITE" id="PS51228"/>
    </source>
</evidence>
<dbReference type="PRINTS" id="PR00689">
    <property type="entry name" value="ACOABINDINGP"/>
</dbReference>
<protein>
    <recommendedName>
        <fullName evidence="2">ACB domain-containing protein</fullName>
    </recommendedName>
</protein>
<evidence type="ECO:0000256" key="1">
    <source>
        <dbReference type="ARBA" id="ARBA00023121"/>
    </source>
</evidence>
<dbReference type="Pfam" id="PF00887">
    <property type="entry name" value="ACBP"/>
    <property type="match status" value="1"/>
</dbReference>
<dbReference type="InterPro" id="IPR035984">
    <property type="entry name" value="Acyl-CoA-binding_sf"/>
</dbReference>
<keyword evidence="1" id="KW-0446">Lipid-binding</keyword>
<dbReference type="GO" id="GO:0019915">
    <property type="term" value="P:lipid storage"/>
    <property type="evidence" value="ECO:0007669"/>
    <property type="project" value="UniProtKB-ARBA"/>
</dbReference>
<dbReference type="InterPro" id="IPR000582">
    <property type="entry name" value="Acyl-CoA-binding_protein"/>
</dbReference>
<dbReference type="PROSITE" id="PS51228">
    <property type="entry name" value="ACB_2"/>
    <property type="match status" value="1"/>
</dbReference>
<dbReference type="GO" id="GO:0005737">
    <property type="term" value="C:cytoplasm"/>
    <property type="evidence" value="ECO:0007669"/>
    <property type="project" value="TreeGrafter"/>
</dbReference>
<dbReference type="PANTHER" id="PTHR23310:SF77">
    <property type="entry name" value="LD25952P"/>
    <property type="match status" value="1"/>
</dbReference>
<dbReference type="PANTHER" id="PTHR23310">
    <property type="entry name" value="ACYL-COA-BINDING PROTEIN, ACBP"/>
    <property type="match status" value="1"/>
</dbReference>
<name>A0A7M7J7N6_VARDE</name>
<sequence>MSGEISIEDQFDAAVQIIRRLPKNGSFRPPYTLQLAFYSYYKQATVGPCRGSRPHFFDVVARAKFESWNALGSMDKVTAMKKYVNEFVDTVKKLRQSATPEEIMLALTYAEPKHIALFMPLFADCDLPPELNNAIFKNC</sequence>
<proteinExistence type="predicted"/>
<feature type="domain" description="ACB" evidence="2">
    <location>
        <begin position="7"/>
        <end position="96"/>
    </location>
</feature>
<reference evidence="3" key="1">
    <citation type="submission" date="2021-01" db="UniProtKB">
        <authorList>
            <consortium name="EnsemblMetazoa"/>
        </authorList>
    </citation>
    <scope>IDENTIFICATION</scope>
</reference>
<dbReference type="OrthoDB" id="71307at2759"/>
<accession>A0A7M7J7N6</accession>
<evidence type="ECO:0000313" key="4">
    <source>
        <dbReference type="Proteomes" id="UP000594260"/>
    </source>
</evidence>
<dbReference type="Gene3D" id="1.20.80.10">
    <property type="match status" value="1"/>
</dbReference>
<dbReference type="GeneID" id="111244811"/>